<protein>
    <submittedName>
        <fullName evidence="3">Secondary metabolism regulator LAE1</fullName>
    </submittedName>
</protein>
<reference evidence="3" key="1">
    <citation type="submission" date="2019-06" db="EMBL/GenBank/DDBJ databases">
        <authorList>
            <person name="Gan P."/>
            <person name="Shirasu K."/>
        </authorList>
    </citation>
    <scope>NUCLEOTIDE SEQUENCE [LARGE SCALE GENOMIC DNA]</scope>
    <source>
        <strain evidence="3">CAD2</strain>
    </source>
</reference>
<dbReference type="Pfam" id="PF13489">
    <property type="entry name" value="Methyltransf_23"/>
    <property type="match status" value="1"/>
</dbReference>
<evidence type="ECO:0000313" key="3">
    <source>
        <dbReference type="EMBL" id="KAF4867026.1"/>
    </source>
</evidence>
<evidence type="ECO:0000256" key="1">
    <source>
        <dbReference type="ARBA" id="ARBA00038158"/>
    </source>
</evidence>
<proteinExistence type="inferred from homology"/>
<keyword evidence="4" id="KW-1185">Reference proteome</keyword>
<comment type="similarity">
    <text evidence="1">Belongs to the methyltransferase superfamily. LaeA methyltransferase family.</text>
</comment>
<dbReference type="OrthoDB" id="2013972at2759"/>
<dbReference type="AlphaFoldDB" id="A0A9P5KAR8"/>
<feature type="region of interest" description="Disordered" evidence="2">
    <location>
        <begin position="1"/>
        <end position="34"/>
    </location>
</feature>
<dbReference type="PANTHER" id="PTHR43591">
    <property type="entry name" value="METHYLTRANSFERASE"/>
    <property type="match status" value="1"/>
</dbReference>
<dbReference type="EMBL" id="QPMT01000001">
    <property type="protein sequence ID" value="KAF4867026.1"/>
    <property type="molecule type" value="Genomic_DNA"/>
</dbReference>
<dbReference type="GO" id="GO:0008168">
    <property type="term" value="F:methyltransferase activity"/>
    <property type="evidence" value="ECO:0007669"/>
    <property type="project" value="TreeGrafter"/>
</dbReference>
<comment type="caution">
    <text evidence="3">The sequence shown here is derived from an EMBL/GenBank/DDBJ whole genome shotgun (WGS) entry which is preliminary data.</text>
</comment>
<dbReference type="Proteomes" id="UP000711996">
    <property type="component" value="Unassembled WGS sequence"/>
</dbReference>
<organism evidence="3 4">
    <name type="scientific">Colletotrichum siamense</name>
    <name type="common">Anthracnose fungus</name>
    <dbReference type="NCBI Taxonomy" id="690259"/>
    <lineage>
        <taxon>Eukaryota</taxon>
        <taxon>Fungi</taxon>
        <taxon>Dikarya</taxon>
        <taxon>Ascomycota</taxon>
        <taxon>Pezizomycotina</taxon>
        <taxon>Sordariomycetes</taxon>
        <taxon>Hypocreomycetidae</taxon>
        <taxon>Glomerellales</taxon>
        <taxon>Glomerellaceae</taxon>
        <taxon>Colletotrichum</taxon>
        <taxon>Colletotrichum gloeosporioides species complex</taxon>
    </lineage>
</organism>
<gene>
    <name evidence="3" type="ORF">CGCSCA2_v000614</name>
</gene>
<sequence length="339" mass="38668">MAQPQHNPEVVLAVDEENDDNRSEIESSIASSSTSLRSSLLDYRVENGRTYHRYKDGKYNYPNDQRESERHDLVHQLWLLTLDDRLGVAPPCGEGTTVGRVLDVGTGTGIWALNFGDEHPEADVHGNDLSPIMPGHVPPNVKFEVDDIEEEWTWSQPFEYIHSRLMTSSISDWELYLRKCYDNLKPGGYLELQEIDLFPRSDDGTLKADSAFLKWANLLHEASIKFGRPYVEIAAIRDLMSRVGFQDVTMNVYKWPSNTWPKDTRYKELGIWNNENVLSGLEAFSMAPLTRALNWKPEEVSGFLIDVRKDVNDRSIHAYWPSYCVVGRKPQNTTSSTAA</sequence>
<evidence type="ECO:0000256" key="2">
    <source>
        <dbReference type="SAM" id="MobiDB-lite"/>
    </source>
</evidence>
<dbReference type="SUPFAM" id="SSF53335">
    <property type="entry name" value="S-adenosyl-L-methionine-dependent methyltransferases"/>
    <property type="match status" value="1"/>
</dbReference>
<name>A0A9P5KAR8_COLSI</name>
<evidence type="ECO:0000313" key="4">
    <source>
        <dbReference type="Proteomes" id="UP000711996"/>
    </source>
</evidence>
<dbReference type="Gene3D" id="3.40.50.150">
    <property type="entry name" value="Vaccinia Virus protein VP39"/>
    <property type="match status" value="1"/>
</dbReference>
<accession>A0A9P5KAR8</accession>
<dbReference type="InterPro" id="IPR029063">
    <property type="entry name" value="SAM-dependent_MTases_sf"/>
</dbReference>
<dbReference type="PANTHER" id="PTHR43591:SF31">
    <property type="entry name" value="LAEA-LIKE, PUTATIVE (AFU_ORTHOLOGUE AFUA_8G01930)-RELATED"/>
    <property type="match status" value="1"/>
</dbReference>
<dbReference type="CDD" id="cd02440">
    <property type="entry name" value="AdoMet_MTases"/>
    <property type="match status" value="1"/>
</dbReference>